<gene>
    <name evidence="1" type="ORF">K8V56_21605</name>
</gene>
<dbReference type="EMBL" id="DYWT01000319">
    <property type="protein sequence ID" value="HJF34368.1"/>
    <property type="molecule type" value="Genomic_DNA"/>
</dbReference>
<accession>A0A921G2T3</accession>
<proteinExistence type="predicted"/>
<comment type="caution">
    <text evidence="1">The sequence shown here is derived from an EMBL/GenBank/DDBJ whole genome shotgun (WGS) entry which is preliminary data.</text>
</comment>
<name>A0A921G2T3_SPOPS</name>
<protein>
    <submittedName>
        <fullName evidence="1">Flavoprotein</fullName>
    </submittedName>
</protein>
<dbReference type="Proteomes" id="UP000698173">
    <property type="component" value="Unassembled WGS sequence"/>
</dbReference>
<evidence type="ECO:0000313" key="1">
    <source>
        <dbReference type="EMBL" id="HJF34368.1"/>
    </source>
</evidence>
<reference evidence="1" key="2">
    <citation type="submission" date="2021-09" db="EMBL/GenBank/DDBJ databases">
        <authorList>
            <person name="Gilroy R."/>
        </authorList>
    </citation>
    <scope>NUCLEOTIDE SEQUENCE</scope>
    <source>
        <strain evidence="1">CHK171-7178</strain>
    </source>
</reference>
<organism evidence="1 2">
    <name type="scientific">Sporosarcina psychrophila</name>
    <name type="common">Bacillus psychrophilus</name>
    <dbReference type="NCBI Taxonomy" id="1476"/>
    <lineage>
        <taxon>Bacteria</taxon>
        <taxon>Bacillati</taxon>
        <taxon>Bacillota</taxon>
        <taxon>Bacilli</taxon>
        <taxon>Bacillales</taxon>
        <taxon>Caryophanaceae</taxon>
        <taxon>Sporosarcina</taxon>
    </lineage>
</organism>
<sequence>MDITFNHCIDKYIEIWRKSSLSELRELISEDYKAREITGGKIIDFGYAESIEGWEQGFNFVKENQAKWELNKLSVIPLRDNEILIILSAALVTKDQNLDTGNIFFQTFKKECDENWKLVRSYIEAGIPLHNLRSPTVAE</sequence>
<reference evidence="1" key="1">
    <citation type="journal article" date="2021" name="PeerJ">
        <title>Extensive microbial diversity within the chicken gut microbiome revealed by metagenomics and culture.</title>
        <authorList>
            <person name="Gilroy R."/>
            <person name="Ravi A."/>
            <person name="Getino M."/>
            <person name="Pursley I."/>
            <person name="Horton D.L."/>
            <person name="Alikhan N.F."/>
            <person name="Baker D."/>
            <person name="Gharbi K."/>
            <person name="Hall N."/>
            <person name="Watson M."/>
            <person name="Adriaenssens E.M."/>
            <person name="Foster-Nyarko E."/>
            <person name="Jarju S."/>
            <person name="Secka A."/>
            <person name="Antonio M."/>
            <person name="Oren A."/>
            <person name="Chaudhuri R.R."/>
            <person name="La Ragione R."/>
            <person name="Hildebrand F."/>
            <person name="Pallen M.J."/>
        </authorList>
    </citation>
    <scope>NUCLEOTIDE SEQUENCE</scope>
    <source>
        <strain evidence="1">CHK171-7178</strain>
    </source>
</reference>
<dbReference type="AlphaFoldDB" id="A0A921G2T3"/>
<evidence type="ECO:0000313" key="2">
    <source>
        <dbReference type="Proteomes" id="UP000698173"/>
    </source>
</evidence>